<organism evidence="7 8">
    <name type="scientific">Lentzea guizhouensis</name>
    <dbReference type="NCBI Taxonomy" id="1586287"/>
    <lineage>
        <taxon>Bacteria</taxon>
        <taxon>Bacillati</taxon>
        <taxon>Actinomycetota</taxon>
        <taxon>Actinomycetes</taxon>
        <taxon>Pseudonocardiales</taxon>
        <taxon>Pseudonocardiaceae</taxon>
        <taxon>Lentzea</taxon>
    </lineage>
</organism>
<evidence type="ECO:0000256" key="2">
    <source>
        <dbReference type="ARBA" id="ARBA00022692"/>
    </source>
</evidence>
<feature type="transmembrane region" description="Helical" evidence="5">
    <location>
        <begin position="21"/>
        <end position="41"/>
    </location>
</feature>
<dbReference type="GO" id="GO:0022857">
    <property type="term" value="F:transmembrane transporter activity"/>
    <property type="evidence" value="ECO:0007669"/>
    <property type="project" value="InterPro"/>
</dbReference>
<evidence type="ECO:0000313" key="7">
    <source>
        <dbReference type="EMBL" id="ANZ35381.1"/>
    </source>
</evidence>
<proteinExistence type="predicted"/>
<evidence type="ECO:0000256" key="3">
    <source>
        <dbReference type="ARBA" id="ARBA00022989"/>
    </source>
</evidence>
<reference evidence="7 8" key="1">
    <citation type="submission" date="2016-07" db="EMBL/GenBank/DDBJ databases">
        <title>Complete genome sequence of the Lentzea guizhouensis DHS C013.</title>
        <authorList>
            <person name="Cao C."/>
        </authorList>
    </citation>
    <scope>NUCLEOTIDE SEQUENCE [LARGE SCALE GENOMIC DNA]</scope>
    <source>
        <strain evidence="7 8">DHS C013</strain>
    </source>
</reference>
<keyword evidence="8" id="KW-1185">Reference proteome</keyword>
<dbReference type="Gene3D" id="1.20.1250.20">
    <property type="entry name" value="MFS general substrate transporter like domains"/>
    <property type="match status" value="2"/>
</dbReference>
<evidence type="ECO:0000256" key="1">
    <source>
        <dbReference type="ARBA" id="ARBA00004651"/>
    </source>
</evidence>
<dbReference type="InterPro" id="IPR011701">
    <property type="entry name" value="MFS"/>
</dbReference>
<feature type="transmembrane region" description="Helical" evidence="5">
    <location>
        <begin position="286"/>
        <end position="303"/>
    </location>
</feature>
<keyword evidence="3 5" id="KW-1133">Transmembrane helix</keyword>
<protein>
    <submittedName>
        <fullName evidence="7">Transporter</fullName>
    </submittedName>
</protein>
<evidence type="ECO:0000313" key="8">
    <source>
        <dbReference type="Proteomes" id="UP000093053"/>
    </source>
</evidence>
<feature type="domain" description="Major facilitator superfamily (MFS) profile" evidence="6">
    <location>
        <begin position="17"/>
        <end position="392"/>
    </location>
</feature>
<feature type="transmembrane region" description="Helical" evidence="5">
    <location>
        <begin position="309"/>
        <end position="329"/>
    </location>
</feature>
<dbReference type="Pfam" id="PF07690">
    <property type="entry name" value="MFS_1"/>
    <property type="match status" value="1"/>
</dbReference>
<comment type="subcellular location">
    <subcellularLocation>
        <location evidence="1">Cell membrane</location>
        <topology evidence="1">Multi-pass membrane protein</topology>
    </subcellularLocation>
</comment>
<gene>
    <name evidence="7" type="ORF">BBK82_04045</name>
</gene>
<feature type="transmembrane region" description="Helical" evidence="5">
    <location>
        <begin position="216"/>
        <end position="235"/>
    </location>
</feature>
<evidence type="ECO:0000256" key="5">
    <source>
        <dbReference type="SAM" id="Phobius"/>
    </source>
</evidence>
<dbReference type="SUPFAM" id="SSF103473">
    <property type="entry name" value="MFS general substrate transporter"/>
    <property type="match status" value="1"/>
</dbReference>
<keyword evidence="2 5" id="KW-0812">Transmembrane</keyword>
<dbReference type="GO" id="GO:0005886">
    <property type="term" value="C:plasma membrane"/>
    <property type="evidence" value="ECO:0007669"/>
    <property type="project" value="UniProtKB-SubCell"/>
</dbReference>
<sequence length="392" mass="39126">MPPMNKLSTTTNPAPAALVQLRIAVTMFFALGGFLFAGWAVRIPAIKDQTAATPGALGLALFAMTGSAVATMSVAGSICQRFGSRQVTIATAALLSVSVVLPTFTHSALTLGLSLLLFGVAYGGIDVAVNSVAIDLVEAMERPVMPSLHAANSLGSLAGAGLGGLLASHLSPTAHMLLLAPVGLLATAWFGRVLLAHPLPSSHTDDGATGLRLPKFTSGVLLFGLIGLCAAYSQGALDSWVPLHLSDDLGAGQGLAAAGYAVVQGTMTVGRLSGVRLLERLGQTKVVVIGGALACAGTLVAALSPDLPLAFAGLAATGLGLANIFPVAMARAGQLGGPNGVAVASTLGYGGILLAPPTIGFLAGEVGLPVALSLIAFMVAAAATIGFVVRNR</sequence>
<feature type="transmembrane region" description="Helical" evidence="5">
    <location>
        <begin position="341"/>
        <end position="364"/>
    </location>
</feature>
<feature type="transmembrane region" description="Helical" evidence="5">
    <location>
        <begin position="176"/>
        <end position="195"/>
    </location>
</feature>
<dbReference type="InterPro" id="IPR036259">
    <property type="entry name" value="MFS_trans_sf"/>
</dbReference>
<dbReference type="PANTHER" id="PTHR23514">
    <property type="entry name" value="BYPASS OF STOP CODON PROTEIN 6"/>
    <property type="match status" value="1"/>
</dbReference>
<dbReference type="EMBL" id="CP016793">
    <property type="protein sequence ID" value="ANZ35381.1"/>
    <property type="molecule type" value="Genomic_DNA"/>
</dbReference>
<feature type="transmembrane region" description="Helical" evidence="5">
    <location>
        <begin position="255"/>
        <end position="274"/>
    </location>
</feature>
<dbReference type="CDD" id="cd17393">
    <property type="entry name" value="MFS_MosC_like"/>
    <property type="match status" value="1"/>
</dbReference>
<accession>A0A1B2HCC7</accession>
<dbReference type="PANTHER" id="PTHR23514:SF13">
    <property type="entry name" value="INNER MEMBRANE PROTEIN YBJJ"/>
    <property type="match status" value="1"/>
</dbReference>
<dbReference type="Proteomes" id="UP000093053">
    <property type="component" value="Chromosome"/>
</dbReference>
<dbReference type="InterPro" id="IPR020846">
    <property type="entry name" value="MFS_dom"/>
</dbReference>
<dbReference type="KEGG" id="led:BBK82_04045"/>
<name>A0A1B2HCC7_9PSEU</name>
<dbReference type="STRING" id="1586287.BBK82_04045"/>
<evidence type="ECO:0000259" key="6">
    <source>
        <dbReference type="PROSITE" id="PS50850"/>
    </source>
</evidence>
<keyword evidence="4 5" id="KW-0472">Membrane</keyword>
<feature type="transmembrane region" description="Helical" evidence="5">
    <location>
        <begin position="370"/>
        <end position="389"/>
    </location>
</feature>
<feature type="transmembrane region" description="Helical" evidence="5">
    <location>
        <begin position="53"/>
        <end position="75"/>
    </location>
</feature>
<evidence type="ECO:0000256" key="4">
    <source>
        <dbReference type="ARBA" id="ARBA00023136"/>
    </source>
</evidence>
<dbReference type="AlphaFoldDB" id="A0A1B2HCC7"/>
<dbReference type="PROSITE" id="PS50850">
    <property type="entry name" value="MFS"/>
    <property type="match status" value="1"/>
</dbReference>
<dbReference type="InterPro" id="IPR051788">
    <property type="entry name" value="MFS_Transporter"/>
</dbReference>